<sequence>MSSNATETVIRARELMDSGVDPIVLMSQMATLIVDIIAGTYPNVDGKPDSLFGGRNCKCHSVLWASLEREVVSVEPERSASPSKSFSRVAHRNSTSKDNPVQQTEASSFNPTNQSQFINSNAPTASQGDGNGGRAALRCVNSKMLSNIWLQCIEKCHSKTLRQLLHTHGRLVSICEAKGGFVAHVAFGDRNIKHAQRVFSVASLTHSKWFYNGTWMLR</sequence>
<dbReference type="AlphaFoldDB" id="A0AAW2U798"/>
<proteinExistence type="predicted"/>
<name>A0AAW2U798_SESRA</name>
<organism evidence="3">
    <name type="scientific">Sesamum radiatum</name>
    <name type="common">Black benniseed</name>
    <dbReference type="NCBI Taxonomy" id="300843"/>
    <lineage>
        <taxon>Eukaryota</taxon>
        <taxon>Viridiplantae</taxon>
        <taxon>Streptophyta</taxon>
        <taxon>Embryophyta</taxon>
        <taxon>Tracheophyta</taxon>
        <taxon>Spermatophyta</taxon>
        <taxon>Magnoliopsida</taxon>
        <taxon>eudicotyledons</taxon>
        <taxon>Gunneridae</taxon>
        <taxon>Pentapetalae</taxon>
        <taxon>asterids</taxon>
        <taxon>lamiids</taxon>
        <taxon>Lamiales</taxon>
        <taxon>Pedaliaceae</taxon>
        <taxon>Sesamum</taxon>
    </lineage>
</organism>
<evidence type="ECO:0000313" key="3">
    <source>
        <dbReference type="EMBL" id="KAL0412814.1"/>
    </source>
</evidence>
<evidence type="ECO:0000256" key="1">
    <source>
        <dbReference type="SAM" id="MobiDB-lite"/>
    </source>
</evidence>
<gene>
    <name evidence="3" type="ORF">Sradi_1483100</name>
</gene>
<feature type="domain" description="STICHEL DnaA-N-like alpha-beta" evidence="2">
    <location>
        <begin position="138"/>
        <end position="195"/>
    </location>
</feature>
<evidence type="ECO:0000259" key="2">
    <source>
        <dbReference type="Pfam" id="PF23007"/>
    </source>
</evidence>
<dbReference type="Pfam" id="PF23007">
    <property type="entry name" value="DnaA_N-like_STI"/>
    <property type="match status" value="1"/>
</dbReference>
<comment type="caution">
    <text evidence="3">The sequence shown here is derived from an EMBL/GenBank/DDBJ whole genome shotgun (WGS) entry which is preliminary data.</text>
</comment>
<dbReference type="EMBL" id="JACGWJ010000006">
    <property type="protein sequence ID" value="KAL0412814.1"/>
    <property type="molecule type" value="Genomic_DNA"/>
</dbReference>
<accession>A0AAW2U798</accession>
<protein>
    <submittedName>
        <fullName evidence="3">Protein STICHEL</fullName>
    </submittedName>
</protein>
<dbReference type="InterPro" id="IPR054506">
    <property type="entry name" value="DnaA_N-like_STI"/>
</dbReference>
<reference evidence="3" key="2">
    <citation type="journal article" date="2024" name="Plant">
        <title>Genomic evolution and insights into agronomic trait innovations of Sesamum species.</title>
        <authorList>
            <person name="Miao H."/>
            <person name="Wang L."/>
            <person name="Qu L."/>
            <person name="Liu H."/>
            <person name="Sun Y."/>
            <person name="Le M."/>
            <person name="Wang Q."/>
            <person name="Wei S."/>
            <person name="Zheng Y."/>
            <person name="Lin W."/>
            <person name="Duan Y."/>
            <person name="Cao H."/>
            <person name="Xiong S."/>
            <person name="Wang X."/>
            <person name="Wei L."/>
            <person name="Li C."/>
            <person name="Ma Q."/>
            <person name="Ju M."/>
            <person name="Zhao R."/>
            <person name="Li G."/>
            <person name="Mu C."/>
            <person name="Tian Q."/>
            <person name="Mei H."/>
            <person name="Zhang T."/>
            <person name="Gao T."/>
            <person name="Zhang H."/>
        </authorList>
    </citation>
    <scope>NUCLEOTIDE SEQUENCE</scope>
    <source>
        <strain evidence="3">G02</strain>
    </source>
</reference>
<feature type="region of interest" description="Disordered" evidence="1">
    <location>
        <begin position="74"/>
        <end position="133"/>
    </location>
</feature>
<feature type="compositionally biased region" description="Polar residues" evidence="1">
    <location>
        <begin position="92"/>
        <end position="128"/>
    </location>
</feature>
<reference evidence="3" key="1">
    <citation type="submission" date="2020-06" db="EMBL/GenBank/DDBJ databases">
        <authorList>
            <person name="Li T."/>
            <person name="Hu X."/>
            <person name="Zhang T."/>
            <person name="Song X."/>
            <person name="Zhang H."/>
            <person name="Dai N."/>
            <person name="Sheng W."/>
            <person name="Hou X."/>
            <person name="Wei L."/>
        </authorList>
    </citation>
    <scope>NUCLEOTIDE SEQUENCE</scope>
    <source>
        <strain evidence="3">G02</strain>
        <tissue evidence="3">Leaf</tissue>
    </source>
</reference>